<keyword evidence="1" id="KW-0547">Nucleotide-binding</keyword>
<dbReference type="Pfam" id="PF01656">
    <property type="entry name" value="CbiA"/>
    <property type="match status" value="1"/>
</dbReference>
<dbReference type="PANTHER" id="PTHR43384:SF4">
    <property type="entry name" value="CELLULOSE BIOSYNTHESIS PROTEIN BCSQ-RELATED"/>
    <property type="match status" value="1"/>
</dbReference>
<dbReference type="Proteomes" id="UP000824176">
    <property type="component" value="Unassembled WGS sequence"/>
</dbReference>
<dbReference type="PANTHER" id="PTHR43384">
    <property type="entry name" value="SEPTUM SITE-DETERMINING PROTEIN MIND HOMOLOG, CHLOROPLASTIC-RELATED"/>
    <property type="match status" value="1"/>
</dbReference>
<dbReference type="InterPro" id="IPR050625">
    <property type="entry name" value="ParA/MinD_ATPase"/>
</dbReference>
<dbReference type="GO" id="GO:0005524">
    <property type="term" value="F:ATP binding"/>
    <property type="evidence" value="ECO:0007669"/>
    <property type="project" value="UniProtKB-KW"/>
</dbReference>
<accession>A0A9D2GW57</accession>
<dbReference type="GO" id="GO:0005829">
    <property type="term" value="C:cytosol"/>
    <property type="evidence" value="ECO:0007669"/>
    <property type="project" value="TreeGrafter"/>
</dbReference>
<gene>
    <name evidence="4" type="ORF">H9804_11085</name>
</gene>
<reference evidence="4" key="1">
    <citation type="journal article" date="2021" name="PeerJ">
        <title>Extensive microbial diversity within the chicken gut microbiome revealed by metagenomics and culture.</title>
        <authorList>
            <person name="Gilroy R."/>
            <person name="Ravi A."/>
            <person name="Getino M."/>
            <person name="Pursley I."/>
            <person name="Horton D.L."/>
            <person name="Alikhan N.F."/>
            <person name="Baker D."/>
            <person name="Gharbi K."/>
            <person name="Hall N."/>
            <person name="Watson M."/>
            <person name="Adriaenssens E.M."/>
            <person name="Foster-Nyarko E."/>
            <person name="Jarju S."/>
            <person name="Secka A."/>
            <person name="Antonio M."/>
            <person name="Oren A."/>
            <person name="Chaudhuri R.R."/>
            <person name="La Ragione R."/>
            <person name="Hildebrand F."/>
            <person name="Pallen M.J."/>
        </authorList>
    </citation>
    <scope>NUCLEOTIDE SEQUENCE</scope>
    <source>
        <strain evidence="4">ChiW4-1371</strain>
    </source>
</reference>
<dbReference type="AlphaFoldDB" id="A0A9D2GW57"/>
<evidence type="ECO:0000313" key="5">
    <source>
        <dbReference type="Proteomes" id="UP000824176"/>
    </source>
</evidence>
<keyword evidence="2" id="KW-0067">ATP-binding</keyword>
<dbReference type="GO" id="GO:0016887">
    <property type="term" value="F:ATP hydrolysis activity"/>
    <property type="evidence" value="ECO:0007669"/>
    <property type="project" value="TreeGrafter"/>
</dbReference>
<evidence type="ECO:0000256" key="1">
    <source>
        <dbReference type="ARBA" id="ARBA00022741"/>
    </source>
</evidence>
<evidence type="ECO:0000313" key="4">
    <source>
        <dbReference type="EMBL" id="HIZ90479.1"/>
    </source>
</evidence>
<reference evidence="4" key="2">
    <citation type="submission" date="2021-04" db="EMBL/GenBank/DDBJ databases">
        <authorList>
            <person name="Gilroy R."/>
        </authorList>
    </citation>
    <scope>NUCLEOTIDE SEQUENCE</scope>
    <source>
        <strain evidence="4">ChiW4-1371</strain>
    </source>
</reference>
<sequence>MSKLISIASGKGGVGKSFCSSSLALSLNAAGYRTLLVDADLGGANLHNFVGLKVPGIGLYNFIRERSELKDVIVKSPAGVDFIGGSGDVLGMAHITKFEKIKILTNIQELDYDYTILDLGAGTSFNMVDLFNVADIKIVVMSGEPTSIENAYGFLKVAIYRHIERFLSKRWDFEDINKKLRSKSMNFPNVESIIEATAQIDKDIATTISSFVASFKPGMILNQVKFKRELNVFYGFESVVKKYLSIDIEKLGFLPYDEKVSECVKLLKPYYLRFPDSETVGCIDDIRDQMIAKL</sequence>
<dbReference type="EMBL" id="DXAQ01000166">
    <property type="protein sequence ID" value="HIZ90479.1"/>
    <property type="molecule type" value="Genomic_DNA"/>
</dbReference>
<protein>
    <submittedName>
        <fullName evidence="4">P-loop NTPase</fullName>
    </submittedName>
</protein>
<evidence type="ECO:0000259" key="3">
    <source>
        <dbReference type="Pfam" id="PF01656"/>
    </source>
</evidence>
<proteinExistence type="predicted"/>
<name>A0A9D2GW57_9BACT</name>
<organism evidence="4 5">
    <name type="scientific">Candidatus Mucispirillum faecigallinarum</name>
    <dbReference type="NCBI Taxonomy" id="2838699"/>
    <lineage>
        <taxon>Bacteria</taxon>
        <taxon>Pseudomonadati</taxon>
        <taxon>Deferribacterota</taxon>
        <taxon>Deferribacteres</taxon>
        <taxon>Deferribacterales</taxon>
        <taxon>Mucispirillaceae</taxon>
        <taxon>Mucispirillum</taxon>
    </lineage>
</organism>
<dbReference type="SUPFAM" id="SSF52540">
    <property type="entry name" value="P-loop containing nucleoside triphosphate hydrolases"/>
    <property type="match status" value="1"/>
</dbReference>
<feature type="domain" description="CobQ/CobB/MinD/ParA nucleotide binding" evidence="3">
    <location>
        <begin position="5"/>
        <end position="264"/>
    </location>
</feature>
<dbReference type="Gene3D" id="3.40.50.300">
    <property type="entry name" value="P-loop containing nucleotide triphosphate hydrolases"/>
    <property type="match status" value="1"/>
</dbReference>
<dbReference type="InterPro" id="IPR002586">
    <property type="entry name" value="CobQ/CobB/MinD/ParA_Nub-bd_dom"/>
</dbReference>
<evidence type="ECO:0000256" key="2">
    <source>
        <dbReference type="ARBA" id="ARBA00022840"/>
    </source>
</evidence>
<dbReference type="GO" id="GO:0051782">
    <property type="term" value="P:negative regulation of cell division"/>
    <property type="evidence" value="ECO:0007669"/>
    <property type="project" value="TreeGrafter"/>
</dbReference>
<dbReference type="InterPro" id="IPR027417">
    <property type="entry name" value="P-loop_NTPase"/>
</dbReference>
<comment type="caution">
    <text evidence="4">The sequence shown here is derived from an EMBL/GenBank/DDBJ whole genome shotgun (WGS) entry which is preliminary data.</text>
</comment>
<dbReference type="GO" id="GO:0009898">
    <property type="term" value="C:cytoplasmic side of plasma membrane"/>
    <property type="evidence" value="ECO:0007669"/>
    <property type="project" value="TreeGrafter"/>
</dbReference>